<name>A0A7J7E2G3_TRIWF</name>
<evidence type="ECO:0000313" key="2">
    <source>
        <dbReference type="Proteomes" id="UP000593562"/>
    </source>
</evidence>
<dbReference type="InParanoid" id="A0A7J7E2G3"/>
<reference evidence="1 2" key="1">
    <citation type="journal article" date="2020" name="Nat. Commun.">
        <title>Genome of Tripterygium wilfordii and identification of cytochrome P450 involved in triptolide biosynthesis.</title>
        <authorList>
            <person name="Tu L."/>
            <person name="Su P."/>
            <person name="Zhang Z."/>
            <person name="Gao L."/>
            <person name="Wang J."/>
            <person name="Hu T."/>
            <person name="Zhou J."/>
            <person name="Zhang Y."/>
            <person name="Zhao Y."/>
            <person name="Liu Y."/>
            <person name="Song Y."/>
            <person name="Tong Y."/>
            <person name="Lu Y."/>
            <person name="Yang J."/>
            <person name="Xu C."/>
            <person name="Jia M."/>
            <person name="Peters R.J."/>
            <person name="Huang L."/>
            <person name="Gao W."/>
        </authorList>
    </citation>
    <scope>NUCLEOTIDE SEQUENCE [LARGE SCALE GENOMIC DNA]</scope>
    <source>
        <strain evidence="2">cv. XIE 37</strain>
        <tissue evidence="1">Leaf</tissue>
    </source>
</reference>
<evidence type="ECO:0000313" key="1">
    <source>
        <dbReference type="EMBL" id="KAF5752496.1"/>
    </source>
</evidence>
<gene>
    <name evidence="1" type="ORF">HS088_TW01G00408</name>
</gene>
<keyword evidence="2" id="KW-1185">Reference proteome</keyword>
<dbReference type="AlphaFoldDB" id="A0A7J7E2G3"/>
<comment type="caution">
    <text evidence="1">The sequence shown here is derived from an EMBL/GenBank/DDBJ whole genome shotgun (WGS) entry which is preliminary data.</text>
</comment>
<dbReference type="EMBL" id="JAAARO010000001">
    <property type="protein sequence ID" value="KAF5752496.1"/>
    <property type="molecule type" value="Genomic_DNA"/>
</dbReference>
<organism evidence="1 2">
    <name type="scientific">Tripterygium wilfordii</name>
    <name type="common">Thunder God vine</name>
    <dbReference type="NCBI Taxonomy" id="458696"/>
    <lineage>
        <taxon>Eukaryota</taxon>
        <taxon>Viridiplantae</taxon>
        <taxon>Streptophyta</taxon>
        <taxon>Embryophyta</taxon>
        <taxon>Tracheophyta</taxon>
        <taxon>Spermatophyta</taxon>
        <taxon>Magnoliopsida</taxon>
        <taxon>eudicotyledons</taxon>
        <taxon>Gunneridae</taxon>
        <taxon>Pentapetalae</taxon>
        <taxon>rosids</taxon>
        <taxon>fabids</taxon>
        <taxon>Celastrales</taxon>
        <taxon>Celastraceae</taxon>
        <taxon>Tripterygium</taxon>
    </lineage>
</organism>
<proteinExistence type="predicted"/>
<protein>
    <submittedName>
        <fullName evidence="1">Uncharacterized protein</fullName>
    </submittedName>
</protein>
<sequence length="66" mass="7248">MISGTHKILVMKGVVEKGSDEFLRTIDLRDDIVPTESPLMSRINGDATVEEIFDALKQLTKASVGM</sequence>
<dbReference type="Proteomes" id="UP000593562">
    <property type="component" value="Unassembled WGS sequence"/>
</dbReference>
<accession>A0A7J7E2G3</accession>